<dbReference type="AlphaFoldDB" id="A0A850T6N1"/>
<dbReference type="Proteomes" id="UP000553343">
    <property type="component" value="Unassembled WGS sequence"/>
</dbReference>
<keyword evidence="2" id="KW-1185">Reference proteome</keyword>
<proteinExistence type="predicted"/>
<name>A0A850T6N1_9BACT</name>
<reference evidence="1 2" key="1">
    <citation type="submission" date="2020-06" db="EMBL/GenBank/DDBJ databases">
        <title>High-quality draft genome of sulfate reducer Desulfobacter latus type strain AcrS2 isolated from marine sediment.</title>
        <authorList>
            <person name="Hoppe M."/>
            <person name="Larsen C.K."/>
            <person name="Marshall I.P.G."/>
            <person name="Schramm A."/>
            <person name="Marietou A.G."/>
        </authorList>
    </citation>
    <scope>NUCLEOTIDE SEQUENCE [LARGE SCALE GENOMIC DNA]</scope>
    <source>
        <strain evidence="1 2">AcRS2</strain>
    </source>
</reference>
<evidence type="ECO:0008006" key="3">
    <source>
        <dbReference type="Google" id="ProtNLM"/>
    </source>
</evidence>
<accession>A0A850T6N1</accession>
<gene>
    <name evidence="1" type="ORF">HXW94_08555</name>
</gene>
<organism evidence="1 2">
    <name type="scientific">Desulfobacter latus</name>
    <dbReference type="NCBI Taxonomy" id="2292"/>
    <lineage>
        <taxon>Bacteria</taxon>
        <taxon>Pseudomonadati</taxon>
        <taxon>Thermodesulfobacteriota</taxon>
        <taxon>Desulfobacteria</taxon>
        <taxon>Desulfobacterales</taxon>
        <taxon>Desulfobacteraceae</taxon>
        <taxon>Desulfobacter</taxon>
    </lineage>
</organism>
<evidence type="ECO:0000313" key="1">
    <source>
        <dbReference type="EMBL" id="NWH05032.1"/>
    </source>
</evidence>
<evidence type="ECO:0000313" key="2">
    <source>
        <dbReference type="Proteomes" id="UP000553343"/>
    </source>
</evidence>
<comment type="caution">
    <text evidence="1">The sequence shown here is derived from an EMBL/GenBank/DDBJ whole genome shotgun (WGS) entry which is preliminary data.</text>
</comment>
<protein>
    <recommendedName>
        <fullName evidence="3">Asparagine synthetase domain-containing protein</fullName>
    </recommendedName>
</protein>
<dbReference type="RefSeq" id="WP_178366490.1">
    <property type="nucleotide sequence ID" value="NZ_JACADJ010000023.1"/>
</dbReference>
<sequence>MILKTKLIESWPKLTWVAKLEVGSEELFVLHGPKVEIQPKWIVEGVWAEDYSKGNFDQTDLIFGSGIRVRQDKAVFVSSGSVFDRILYCEKNQIWYFSNSLPALLALTGLHLRTDYLSYSKDVRSITKGLKERNENIVTDGETIVSVFYNNLIFDGQSVLETDKPDTAPDFDCYNDYKDFIEYSSKQLGNNASSSSRKHQIKMLSSISSGYDSSVAAVISRYAGCEDTVTIKDSSSFWRGSDSGKEIATVLGMTCKEYPLSSDSYPLEEAIWAAEGRPGIMNWTQFEYLEPLCLFFTGCHGEKLWDRVNHDHPDPFVRRDTSSLGFCEFRLFKGVFQCPLPFWGVRHSKELRKITESKEMEPWYMNKDYDKPIARRIVEEAGVERNKFGMLNKNTSLEKTFWWPLSEASKKSFAEYLLKENVFSPSIPLVKFLGIISYVDALIYKNTFKKLSIPKGSRPWQKITANHLIFQWANHALREKYKIGLYQELNMECSNS</sequence>
<dbReference type="EMBL" id="JACADJ010000023">
    <property type="protein sequence ID" value="NWH05032.1"/>
    <property type="molecule type" value="Genomic_DNA"/>
</dbReference>